<sequence length="48" mass="5807">MFQSARFREFQIYFDFEHVSNGLNILFVSSSFWLLLLRSRKLKQTASF</sequence>
<reference evidence="2" key="1">
    <citation type="submission" date="2014-09" db="EMBL/GenBank/DDBJ databases">
        <authorList>
            <person name="Magalhaes I.L.F."/>
            <person name="Oliveira U."/>
            <person name="Santos F.R."/>
            <person name="Vidigal T.H.D.A."/>
            <person name="Brescovit A.D."/>
            <person name="Santos A.J."/>
        </authorList>
    </citation>
    <scope>NUCLEOTIDE SEQUENCE</scope>
    <source>
        <tissue evidence="2">Shoot tissue taken approximately 20 cm above the soil surface</tissue>
    </source>
</reference>
<proteinExistence type="predicted"/>
<feature type="transmembrane region" description="Helical" evidence="1">
    <location>
        <begin position="20"/>
        <end position="37"/>
    </location>
</feature>
<organism evidence="2">
    <name type="scientific">Arundo donax</name>
    <name type="common">Giant reed</name>
    <name type="synonym">Donax arundinaceus</name>
    <dbReference type="NCBI Taxonomy" id="35708"/>
    <lineage>
        <taxon>Eukaryota</taxon>
        <taxon>Viridiplantae</taxon>
        <taxon>Streptophyta</taxon>
        <taxon>Embryophyta</taxon>
        <taxon>Tracheophyta</taxon>
        <taxon>Spermatophyta</taxon>
        <taxon>Magnoliopsida</taxon>
        <taxon>Liliopsida</taxon>
        <taxon>Poales</taxon>
        <taxon>Poaceae</taxon>
        <taxon>PACMAD clade</taxon>
        <taxon>Arundinoideae</taxon>
        <taxon>Arundineae</taxon>
        <taxon>Arundo</taxon>
    </lineage>
</organism>
<accession>A0A0A9B6K6</accession>
<reference evidence="2" key="2">
    <citation type="journal article" date="2015" name="Data Brief">
        <title>Shoot transcriptome of the giant reed, Arundo donax.</title>
        <authorList>
            <person name="Barrero R.A."/>
            <person name="Guerrero F.D."/>
            <person name="Moolhuijzen P."/>
            <person name="Goolsby J.A."/>
            <person name="Tidwell J."/>
            <person name="Bellgard S.E."/>
            <person name="Bellgard M.I."/>
        </authorList>
    </citation>
    <scope>NUCLEOTIDE SEQUENCE</scope>
    <source>
        <tissue evidence="2">Shoot tissue taken approximately 20 cm above the soil surface</tissue>
    </source>
</reference>
<keyword evidence="1" id="KW-0812">Transmembrane</keyword>
<name>A0A0A9B6K6_ARUDO</name>
<dbReference type="EMBL" id="GBRH01238306">
    <property type="protein sequence ID" value="JAD59589.1"/>
    <property type="molecule type" value="Transcribed_RNA"/>
</dbReference>
<keyword evidence="1" id="KW-1133">Transmembrane helix</keyword>
<evidence type="ECO:0000256" key="1">
    <source>
        <dbReference type="SAM" id="Phobius"/>
    </source>
</evidence>
<dbReference type="AlphaFoldDB" id="A0A0A9B6K6"/>
<evidence type="ECO:0000313" key="2">
    <source>
        <dbReference type="EMBL" id="JAD59589.1"/>
    </source>
</evidence>
<keyword evidence="1" id="KW-0472">Membrane</keyword>
<protein>
    <submittedName>
        <fullName evidence="2">Uncharacterized protein</fullName>
    </submittedName>
</protein>